<dbReference type="EMBL" id="CACRXK020005681">
    <property type="protein sequence ID" value="CAB4007046.1"/>
    <property type="molecule type" value="Genomic_DNA"/>
</dbReference>
<keyword evidence="2" id="KW-1185">Reference proteome</keyword>
<protein>
    <submittedName>
        <fullName evidence="1">Uncharacterized protein</fullName>
    </submittedName>
</protein>
<sequence length="253" mass="29087">MTSEIKDLMIARDQSHRKAKRSGVERDWSEFKEKRRITKQRLREAEIAYIQEQIKSNSNRPTYTKDATVVVEEFNDFFTTVGMKSAKLAKDIAQKFELPSVIEILVLTTATVDDNMFQLRQVTTEEVSDIITMMPSNKVPGNDTVHLRVLKDCLSSVVQPITSIINSNFLKGIFPSQWKISEITPIQKNDDYEEAENNRPISLLPVLSKVCERVVHNQLTNYLIQNERFPTNQSGNRKQHSTETLGLAWTENK</sequence>
<organism evidence="1 2">
    <name type="scientific">Paramuricea clavata</name>
    <name type="common">Red gorgonian</name>
    <name type="synonym">Violescent sea-whip</name>
    <dbReference type="NCBI Taxonomy" id="317549"/>
    <lineage>
        <taxon>Eukaryota</taxon>
        <taxon>Metazoa</taxon>
        <taxon>Cnidaria</taxon>
        <taxon>Anthozoa</taxon>
        <taxon>Octocorallia</taxon>
        <taxon>Malacalcyonacea</taxon>
        <taxon>Plexauridae</taxon>
        <taxon>Paramuricea</taxon>
    </lineage>
</organism>
<accession>A0A7D9ICG8</accession>
<dbReference type="AlphaFoldDB" id="A0A7D9ICG8"/>
<proteinExistence type="predicted"/>
<evidence type="ECO:0000313" key="2">
    <source>
        <dbReference type="Proteomes" id="UP001152795"/>
    </source>
</evidence>
<evidence type="ECO:0000313" key="1">
    <source>
        <dbReference type="EMBL" id="CAB4007046.1"/>
    </source>
</evidence>
<dbReference type="PANTHER" id="PTHR47510:SF3">
    <property type="entry name" value="ENDO_EXONUCLEASE_PHOSPHATASE DOMAIN-CONTAINING PROTEIN"/>
    <property type="match status" value="1"/>
</dbReference>
<dbReference type="Proteomes" id="UP001152795">
    <property type="component" value="Unassembled WGS sequence"/>
</dbReference>
<dbReference type="PANTHER" id="PTHR47510">
    <property type="entry name" value="REVERSE TRANSCRIPTASE DOMAIN-CONTAINING PROTEIN"/>
    <property type="match status" value="1"/>
</dbReference>
<name>A0A7D9ICG8_PARCT</name>
<gene>
    <name evidence="1" type="ORF">PACLA_8A068640</name>
</gene>
<dbReference type="OrthoDB" id="6015349at2759"/>
<comment type="caution">
    <text evidence="1">The sequence shown here is derived from an EMBL/GenBank/DDBJ whole genome shotgun (WGS) entry which is preliminary data.</text>
</comment>
<reference evidence="1" key="1">
    <citation type="submission" date="2020-04" db="EMBL/GenBank/DDBJ databases">
        <authorList>
            <person name="Alioto T."/>
            <person name="Alioto T."/>
            <person name="Gomez Garrido J."/>
        </authorList>
    </citation>
    <scope>NUCLEOTIDE SEQUENCE</scope>
    <source>
        <strain evidence="1">A484AB</strain>
    </source>
</reference>